<dbReference type="EMBL" id="BK015666">
    <property type="protein sequence ID" value="DAE18997.1"/>
    <property type="molecule type" value="Genomic_DNA"/>
</dbReference>
<accession>A0A8S5QJP0</accession>
<feature type="transmembrane region" description="Helical" evidence="1">
    <location>
        <begin position="12"/>
        <end position="32"/>
    </location>
</feature>
<evidence type="ECO:0000256" key="1">
    <source>
        <dbReference type="SAM" id="Phobius"/>
    </source>
</evidence>
<proteinExistence type="predicted"/>
<keyword evidence="1" id="KW-1133">Transmembrane helix</keyword>
<protein>
    <submittedName>
        <fullName evidence="2">Uncharacterized protein</fullName>
    </submittedName>
</protein>
<reference evidence="2" key="1">
    <citation type="journal article" date="2021" name="Proc. Natl. Acad. Sci. U.S.A.">
        <title>A Catalog of Tens of Thousands of Viruses from Human Metagenomes Reveals Hidden Associations with Chronic Diseases.</title>
        <authorList>
            <person name="Tisza M.J."/>
            <person name="Buck C.B."/>
        </authorList>
    </citation>
    <scope>NUCLEOTIDE SEQUENCE</scope>
    <source>
        <strain evidence="2">CtiOl67</strain>
    </source>
</reference>
<organism evidence="2">
    <name type="scientific">Siphoviridae sp. ctiOl67</name>
    <dbReference type="NCBI Taxonomy" id="2825622"/>
    <lineage>
        <taxon>Viruses</taxon>
        <taxon>Duplodnaviria</taxon>
        <taxon>Heunggongvirae</taxon>
        <taxon>Uroviricota</taxon>
        <taxon>Caudoviricetes</taxon>
    </lineage>
</organism>
<keyword evidence="1" id="KW-0472">Membrane</keyword>
<name>A0A8S5QJP0_9CAUD</name>
<keyword evidence="1" id="KW-0812">Transmembrane</keyword>
<evidence type="ECO:0000313" key="2">
    <source>
        <dbReference type="EMBL" id="DAE18997.1"/>
    </source>
</evidence>
<sequence length="34" mass="3875">MHMFLLNGLIRINLTILLLNTTTVIIMGLFIMSL</sequence>